<dbReference type="SUPFAM" id="SSF49503">
    <property type="entry name" value="Cupredoxins"/>
    <property type="match status" value="1"/>
</dbReference>
<dbReference type="AlphaFoldDB" id="A0A0C3SCU0"/>
<keyword evidence="1" id="KW-0732">Signal</keyword>
<dbReference type="GO" id="GO:0009055">
    <property type="term" value="F:electron transfer activity"/>
    <property type="evidence" value="ECO:0007669"/>
    <property type="project" value="InterPro"/>
</dbReference>
<dbReference type="Gene3D" id="2.60.40.420">
    <property type="entry name" value="Cupredoxins - blue copper proteins"/>
    <property type="match status" value="1"/>
</dbReference>
<evidence type="ECO:0000313" key="4">
    <source>
        <dbReference type="Proteomes" id="UP000053257"/>
    </source>
</evidence>
<feature type="signal peptide" evidence="1">
    <location>
        <begin position="1"/>
        <end position="20"/>
    </location>
</feature>
<dbReference type="Pfam" id="PF02298">
    <property type="entry name" value="Cu_bind_like"/>
    <property type="match status" value="1"/>
</dbReference>
<evidence type="ECO:0000313" key="3">
    <source>
        <dbReference type="EMBL" id="KIP09115.1"/>
    </source>
</evidence>
<accession>A0A0C3SCU0</accession>
<dbReference type="EMBL" id="KN840470">
    <property type="protein sequence ID" value="KIP09115.1"/>
    <property type="molecule type" value="Genomic_DNA"/>
</dbReference>
<feature type="chain" id="PRO_5002178346" description="Phytocyanin domain-containing protein" evidence="1">
    <location>
        <begin position="21"/>
        <end position="450"/>
    </location>
</feature>
<dbReference type="InterPro" id="IPR008972">
    <property type="entry name" value="Cupredoxin"/>
</dbReference>
<dbReference type="PANTHER" id="PTHR34883">
    <property type="entry name" value="SERINE-RICH PROTEIN, PUTATIVE-RELATED-RELATED"/>
    <property type="match status" value="1"/>
</dbReference>
<keyword evidence="4" id="KW-1185">Reference proteome</keyword>
<gene>
    <name evidence="3" type="ORF">PHLGIDRAFT_116678</name>
</gene>
<evidence type="ECO:0000256" key="1">
    <source>
        <dbReference type="SAM" id="SignalP"/>
    </source>
</evidence>
<feature type="domain" description="Phytocyanin" evidence="2">
    <location>
        <begin position="208"/>
        <end position="276"/>
    </location>
</feature>
<dbReference type="PANTHER" id="PTHR34883:SF15">
    <property type="entry name" value="EXTRACELLULAR SERINE-RICH PROTEIN"/>
    <property type="match status" value="1"/>
</dbReference>
<dbReference type="InterPro" id="IPR003245">
    <property type="entry name" value="Phytocyanin_dom"/>
</dbReference>
<dbReference type="InterPro" id="IPR052953">
    <property type="entry name" value="Ser-rich/MCO-related"/>
</dbReference>
<evidence type="ECO:0000259" key="2">
    <source>
        <dbReference type="Pfam" id="PF02298"/>
    </source>
</evidence>
<reference evidence="3 4" key="1">
    <citation type="journal article" date="2014" name="PLoS Genet.">
        <title>Analysis of the Phlebiopsis gigantea genome, transcriptome and secretome provides insight into its pioneer colonization strategies of wood.</title>
        <authorList>
            <person name="Hori C."/>
            <person name="Ishida T."/>
            <person name="Igarashi K."/>
            <person name="Samejima M."/>
            <person name="Suzuki H."/>
            <person name="Master E."/>
            <person name="Ferreira P."/>
            <person name="Ruiz-Duenas F.J."/>
            <person name="Held B."/>
            <person name="Canessa P."/>
            <person name="Larrondo L.F."/>
            <person name="Schmoll M."/>
            <person name="Druzhinina I.S."/>
            <person name="Kubicek C.P."/>
            <person name="Gaskell J.A."/>
            <person name="Kersten P."/>
            <person name="St John F."/>
            <person name="Glasner J."/>
            <person name="Sabat G."/>
            <person name="Splinter BonDurant S."/>
            <person name="Syed K."/>
            <person name="Yadav J."/>
            <person name="Mgbeahuruike A.C."/>
            <person name="Kovalchuk A."/>
            <person name="Asiegbu F.O."/>
            <person name="Lackner G."/>
            <person name="Hoffmeister D."/>
            <person name="Rencoret J."/>
            <person name="Gutierrez A."/>
            <person name="Sun H."/>
            <person name="Lindquist E."/>
            <person name="Barry K."/>
            <person name="Riley R."/>
            <person name="Grigoriev I.V."/>
            <person name="Henrissat B."/>
            <person name="Kues U."/>
            <person name="Berka R.M."/>
            <person name="Martinez A.T."/>
            <person name="Covert S.F."/>
            <person name="Blanchette R.A."/>
            <person name="Cullen D."/>
        </authorList>
    </citation>
    <scope>NUCLEOTIDE SEQUENCE [LARGE SCALE GENOMIC DNA]</scope>
    <source>
        <strain evidence="3 4">11061_1 CR5-6</strain>
    </source>
</reference>
<proteinExistence type="predicted"/>
<dbReference type="OrthoDB" id="1921208at2759"/>
<sequence>MVFFAPVFGAAALFAGLVSALPRPDSSSGDEVAVSAPNGVVLSDTAELSSQLASESAAAMSSAYYAATTTSAYYAAATSSAAAYGYGGASSSSAAAYGYGAASSSSMNNGGYYTTSAAYSAATSTNTAMATAVTMSYGSGSSNWGGSGYNDCVNQCIASFGAPPAMYTPTASSSTGSGSSGGSGTTHTVIVAPTQGVLRYVPFAVNASVGDTIHFVWNANNHTVTKSSELQLCNKTSDAPFATGEQNKGFTFDQVVNDTNPTFYYCGTPTHCEKGMFGIINPPSEANAATSVGMMMPAMVANSSDLSAMWAYTSKMTKGNLQASMWGQNIDLAQMPTWSHQYVMQNVMYAQTLFAENPDVLGADGKVDMSAGGNPIKFPQDITAALNGAAAGNSSTGTAAAASAVSSAAAASSSSSAAAAPTGATNGARGTIVSSGLLGVAVLAATLLAL</sequence>
<protein>
    <recommendedName>
        <fullName evidence="2">Phytocyanin domain-containing protein</fullName>
    </recommendedName>
</protein>
<name>A0A0C3SCU0_PHLG1</name>
<dbReference type="STRING" id="745531.A0A0C3SCU0"/>
<dbReference type="Proteomes" id="UP000053257">
    <property type="component" value="Unassembled WGS sequence"/>
</dbReference>
<dbReference type="HOGENOM" id="CLU_038599_0_0_1"/>
<organism evidence="3 4">
    <name type="scientific">Phlebiopsis gigantea (strain 11061_1 CR5-6)</name>
    <name type="common">White-rot fungus</name>
    <name type="synonym">Peniophora gigantea</name>
    <dbReference type="NCBI Taxonomy" id="745531"/>
    <lineage>
        <taxon>Eukaryota</taxon>
        <taxon>Fungi</taxon>
        <taxon>Dikarya</taxon>
        <taxon>Basidiomycota</taxon>
        <taxon>Agaricomycotina</taxon>
        <taxon>Agaricomycetes</taxon>
        <taxon>Polyporales</taxon>
        <taxon>Phanerochaetaceae</taxon>
        <taxon>Phlebiopsis</taxon>
    </lineage>
</organism>